<keyword evidence="1" id="KW-0472">Membrane</keyword>
<evidence type="ECO:0000313" key="3">
    <source>
        <dbReference type="Proteomes" id="UP000017246"/>
    </source>
</evidence>
<keyword evidence="1" id="KW-0812">Transmembrane</keyword>
<reference evidence="2" key="2">
    <citation type="submission" date="2015-11" db="EMBL/GenBank/DDBJ databases">
        <authorList>
            <person name="Zhang Y."/>
            <person name="Guo Z."/>
        </authorList>
    </citation>
    <scope>NUCLEOTIDE SEQUENCE</scope>
</reference>
<organism evidence="2 3">
    <name type="scientific">Echinococcus multilocularis</name>
    <name type="common">Fox tapeworm</name>
    <dbReference type="NCBI Taxonomy" id="6211"/>
    <lineage>
        <taxon>Eukaryota</taxon>
        <taxon>Metazoa</taxon>
        <taxon>Spiralia</taxon>
        <taxon>Lophotrochozoa</taxon>
        <taxon>Platyhelminthes</taxon>
        <taxon>Cestoda</taxon>
        <taxon>Eucestoda</taxon>
        <taxon>Cyclophyllidea</taxon>
        <taxon>Taeniidae</taxon>
        <taxon>Echinococcus</taxon>
    </lineage>
</organism>
<proteinExistence type="predicted"/>
<accession>A0A068YHG2</accession>
<sequence length="74" mass="8297">MCRDKFIYVETRQTKDGRIRARGRGRVAKTVTSELEGATVLPPQILKVKVGGSKLFFFRCVLMVMLVVIVVVKG</sequence>
<dbReference type="AlphaFoldDB" id="A0A068YHG2"/>
<keyword evidence="3" id="KW-1185">Reference proteome</keyword>
<feature type="transmembrane region" description="Helical" evidence="1">
    <location>
        <begin position="55"/>
        <end position="72"/>
    </location>
</feature>
<protein>
    <submittedName>
        <fullName evidence="2">Expressed protein</fullName>
    </submittedName>
</protein>
<dbReference type="EMBL" id="LN902842">
    <property type="protein sequence ID" value="CDS41783.1"/>
    <property type="molecule type" value="Genomic_DNA"/>
</dbReference>
<gene>
    <name evidence="2" type="ORF">EmuJ_000946300</name>
</gene>
<keyword evidence="1" id="KW-1133">Transmembrane helix</keyword>
<dbReference type="Proteomes" id="UP000017246">
    <property type="component" value="Unassembled WGS sequence"/>
</dbReference>
<name>A0A068YHG2_ECHMU</name>
<evidence type="ECO:0000256" key="1">
    <source>
        <dbReference type="SAM" id="Phobius"/>
    </source>
</evidence>
<evidence type="ECO:0000313" key="2">
    <source>
        <dbReference type="EMBL" id="CDS41783.1"/>
    </source>
</evidence>
<reference evidence="2" key="1">
    <citation type="journal article" date="2013" name="Nature">
        <title>The genomes of four tapeworm species reveal adaptations to parasitism.</title>
        <authorList>
            <person name="Tsai I.J."/>
            <person name="Zarowiecki M."/>
            <person name="Holroyd N."/>
            <person name="Garciarrubio A."/>
            <person name="Sanchez-Flores A."/>
            <person name="Brooks K.L."/>
            <person name="Tracey A."/>
            <person name="Bobes R.J."/>
            <person name="Fragoso G."/>
            <person name="Sciutto E."/>
            <person name="Aslett M."/>
            <person name="Beasley H."/>
            <person name="Bennett H.M."/>
            <person name="Cai J."/>
            <person name="Camicia F."/>
            <person name="Clark R."/>
            <person name="Cucher M."/>
            <person name="De Silva N."/>
            <person name="Day T.A."/>
            <person name="Deplazes P."/>
            <person name="Estrada K."/>
            <person name="Fernandez C."/>
            <person name="Holland P.W."/>
            <person name="Hou J."/>
            <person name="Hu S."/>
            <person name="Huckvale T."/>
            <person name="Hung S.S."/>
            <person name="Kamenetzky L."/>
            <person name="Keane J.A."/>
            <person name="Kiss F."/>
            <person name="Koziol U."/>
            <person name="Lambert O."/>
            <person name="Liu K."/>
            <person name="Luo X."/>
            <person name="Luo Y."/>
            <person name="Macchiaroli N."/>
            <person name="Nichol S."/>
            <person name="Paps J."/>
            <person name="Parkinson J."/>
            <person name="Pouchkina-Stantcheva N."/>
            <person name="Riddiford N."/>
            <person name="Rosenzvit M."/>
            <person name="Salinas G."/>
            <person name="Wasmuth J.D."/>
            <person name="Zamanian M."/>
            <person name="Zheng Y."/>
            <person name="Cai X."/>
            <person name="Soberon X."/>
            <person name="Olson P.D."/>
            <person name="Laclette J.P."/>
            <person name="Brehm K."/>
            <person name="Berriman M."/>
            <person name="Garciarrubio A."/>
            <person name="Bobes R.J."/>
            <person name="Fragoso G."/>
            <person name="Sanchez-Flores A."/>
            <person name="Estrada K."/>
            <person name="Cevallos M.A."/>
            <person name="Morett E."/>
            <person name="Gonzalez V."/>
            <person name="Portillo T."/>
            <person name="Ochoa-Leyva A."/>
            <person name="Jose M.V."/>
            <person name="Sciutto E."/>
            <person name="Landa A."/>
            <person name="Jimenez L."/>
            <person name="Valdes V."/>
            <person name="Carrero J.C."/>
            <person name="Larralde C."/>
            <person name="Morales-Montor J."/>
            <person name="Limon-Lason J."/>
            <person name="Soberon X."/>
            <person name="Laclette J.P."/>
        </authorList>
    </citation>
    <scope>NUCLEOTIDE SEQUENCE [LARGE SCALE GENOMIC DNA]</scope>
</reference>